<dbReference type="OrthoDB" id="6138184at2759"/>
<evidence type="ECO:0000256" key="1">
    <source>
        <dbReference type="ARBA" id="ARBA00008887"/>
    </source>
</evidence>
<dbReference type="PANTHER" id="PTHR46532:SF4">
    <property type="entry name" value="AAA+ ATPASE DOMAIN-CONTAINING PROTEIN"/>
    <property type="match status" value="1"/>
</dbReference>
<evidence type="ECO:0000313" key="4">
    <source>
        <dbReference type="Proteomes" id="UP001163046"/>
    </source>
</evidence>
<accession>A0A9W9YRU0</accession>
<dbReference type="GO" id="GO:0045505">
    <property type="term" value="F:dynein intermediate chain binding"/>
    <property type="evidence" value="ECO:0007669"/>
    <property type="project" value="InterPro"/>
</dbReference>
<sequence>LSLDSLKDTIQEKYERILMYYGRDIDAIQKIYQRHRNDPPVAWDLPPIAGKIAWARQMYRRIQEPMEMFQKYPTILQTAEAKKIIKNYNKLAKVLLEFEVLYHQAWMKQ</sequence>
<dbReference type="Pfam" id="PF08385">
    <property type="entry name" value="DHC_N1"/>
    <property type="match status" value="1"/>
</dbReference>
<dbReference type="InterPro" id="IPR013594">
    <property type="entry name" value="Dynein_heavy_tail"/>
</dbReference>
<dbReference type="GO" id="GO:0051959">
    <property type="term" value="F:dynein light intermediate chain binding"/>
    <property type="evidence" value="ECO:0007669"/>
    <property type="project" value="InterPro"/>
</dbReference>
<gene>
    <name evidence="3" type="primary">DNAH5_11</name>
    <name evidence="3" type="ORF">OS493_007765</name>
</gene>
<keyword evidence="4" id="KW-1185">Reference proteome</keyword>
<reference evidence="3" key="1">
    <citation type="submission" date="2023-01" db="EMBL/GenBank/DDBJ databases">
        <title>Genome assembly of the deep-sea coral Lophelia pertusa.</title>
        <authorList>
            <person name="Herrera S."/>
            <person name="Cordes E."/>
        </authorList>
    </citation>
    <scope>NUCLEOTIDE SEQUENCE</scope>
    <source>
        <strain evidence="3">USNM1676648</strain>
        <tissue evidence="3">Polyp</tissue>
    </source>
</reference>
<dbReference type="AlphaFoldDB" id="A0A9W9YRU0"/>
<dbReference type="PANTHER" id="PTHR46532">
    <property type="entry name" value="MALE FERTILITY FACTOR KL5"/>
    <property type="match status" value="1"/>
</dbReference>
<feature type="domain" description="Dynein heavy chain tail" evidence="2">
    <location>
        <begin position="3"/>
        <end position="109"/>
    </location>
</feature>
<evidence type="ECO:0000313" key="3">
    <source>
        <dbReference type="EMBL" id="KAJ7365116.1"/>
    </source>
</evidence>
<comment type="caution">
    <text evidence="3">The sequence shown here is derived from an EMBL/GenBank/DDBJ whole genome shotgun (WGS) entry which is preliminary data.</text>
</comment>
<dbReference type="InterPro" id="IPR026983">
    <property type="entry name" value="DHC"/>
</dbReference>
<protein>
    <submittedName>
        <fullName evidence="3">Dynein heavy chain 5, axonemal</fullName>
    </submittedName>
</protein>
<feature type="non-terminal residue" evidence="3">
    <location>
        <position position="1"/>
    </location>
</feature>
<proteinExistence type="inferred from homology"/>
<comment type="similarity">
    <text evidence="1">Belongs to the dynein heavy chain family.</text>
</comment>
<dbReference type="EMBL" id="MU827304">
    <property type="protein sequence ID" value="KAJ7365116.1"/>
    <property type="molecule type" value="Genomic_DNA"/>
</dbReference>
<organism evidence="3 4">
    <name type="scientific">Desmophyllum pertusum</name>
    <dbReference type="NCBI Taxonomy" id="174260"/>
    <lineage>
        <taxon>Eukaryota</taxon>
        <taxon>Metazoa</taxon>
        <taxon>Cnidaria</taxon>
        <taxon>Anthozoa</taxon>
        <taxon>Hexacorallia</taxon>
        <taxon>Scleractinia</taxon>
        <taxon>Caryophylliina</taxon>
        <taxon>Caryophylliidae</taxon>
        <taxon>Desmophyllum</taxon>
    </lineage>
</organism>
<dbReference type="Proteomes" id="UP001163046">
    <property type="component" value="Unassembled WGS sequence"/>
</dbReference>
<name>A0A9W9YRU0_9CNID</name>
<dbReference type="GO" id="GO:0007018">
    <property type="term" value="P:microtubule-based movement"/>
    <property type="evidence" value="ECO:0007669"/>
    <property type="project" value="InterPro"/>
</dbReference>
<dbReference type="GO" id="GO:0005858">
    <property type="term" value="C:axonemal dynein complex"/>
    <property type="evidence" value="ECO:0007669"/>
    <property type="project" value="TreeGrafter"/>
</dbReference>
<evidence type="ECO:0000259" key="2">
    <source>
        <dbReference type="Pfam" id="PF08385"/>
    </source>
</evidence>
<feature type="non-terminal residue" evidence="3">
    <location>
        <position position="109"/>
    </location>
</feature>